<comment type="pathway">
    <text evidence="2">Secondary metabolite biosynthesis.</text>
</comment>
<reference evidence="10" key="1">
    <citation type="submission" date="2023-03" db="EMBL/GenBank/DDBJ databases">
        <title>Massive genome expansion in bonnet fungi (Mycena s.s.) driven by repeated elements and novel gene families across ecological guilds.</title>
        <authorList>
            <consortium name="Lawrence Berkeley National Laboratory"/>
            <person name="Harder C.B."/>
            <person name="Miyauchi S."/>
            <person name="Viragh M."/>
            <person name="Kuo A."/>
            <person name="Thoen E."/>
            <person name="Andreopoulos B."/>
            <person name="Lu D."/>
            <person name="Skrede I."/>
            <person name="Drula E."/>
            <person name="Henrissat B."/>
            <person name="Morin E."/>
            <person name="Kohler A."/>
            <person name="Barry K."/>
            <person name="LaButti K."/>
            <person name="Morin E."/>
            <person name="Salamov A."/>
            <person name="Lipzen A."/>
            <person name="Mereny Z."/>
            <person name="Hegedus B."/>
            <person name="Baldrian P."/>
            <person name="Stursova M."/>
            <person name="Weitz H."/>
            <person name="Taylor A."/>
            <person name="Grigoriev I.V."/>
            <person name="Nagy L.G."/>
            <person name="Martin F."/>
            <person name="Kauserud H."/>
        </authorList>
    </citation>
    <scope>NUCLEOTIDE SEQUENCE</scope>
    <source>
        <strain evidence="10">9284</strain>
    </source>
</reference>
<comment type="cofactor">
    <cofactor evidence="1 9">
        <name>heme</name>
        <dbReference type="ChEBI" id="CHEBI:30413"/>
    </cofactor>
</comment>
<evidence type="ECO:0000256" key="4">
    <source>
        <dbReference type="ARBA" id="ARBA00022617"/>
    </source>
</evidence>
<sequence>MSTQAVWLIVAAIATALLHTIHTRRKRSKLLLPPGPKKLPLIGNLLDVPQLPWEGYAKWSKEFNSDIIHLDVLGTSIVVLSSTEAVGDLFKKRGSLYSHRPHAVMLNELMGWGEWSFGFMDHGDHWRTNRKLFHETFVGAAIQFRPQVRASTHALLRRILLNPQNIMEHLRHMAGSLIISATYGIDVLPSDDPYIHIAEEAMYGLSIACVPGSFLVDSIPLLKYVPSWFPGADFQRKARRWREVTQDLVTLPFVEAKRKIAAGTAPPSFVSLNLTPDTSPEQERRIQETAAVAYAAGSDTTISALGTFVLAMLRNPEAQKRAQLELDGVLGFGIGARLPDFQDRHSGALPYVCALIKEVLRWENVAPISLPHRLTDDADDEYKGYRIPAGSIVLENIWALMHDEELFPDPKSFNPERFLQDGKLKPDIMDPELVVFGSGRRTCSGRQLALDSLWLTIASILATMDIKKAVDEEGKEIEPSYEYVAAVVHSPVPFDCSITPRSAHAVEAIEATAAGD</sequence>
<dbReference type="EMBL" id="JARKIF010000022">
    <property type="protein sequence ID" value="KAJ7616483.1"/>
    <property type="molecule type" value="Genomic_DNA"/>
</dbReference>
<dbReference type="CDD" id="cd11065">
    <property type="entry name" value="CYP64-like"/>
    <property type="match status" value="1"/>
</dbReference>
<dbReference type="PRINTS" id="PR00463">
    <property type="entry name" value="EP450I"/>
</dbReference>
<evidence type="ECO:0000256" key="8">
    <source>
        <dbReference type="ARBA" id="ARBA00023033"/>
    </source>
</evidence>
<organism evidence="10 11">
    <name type="scientific">Roridomyces roridus</name>
    <dbReference type="NCBI Taxonomy" id="1738132"/>
    <lineage>
        <taxon>Eukaryota</taxon>
        <taxon>Fungi</taxon>
        <taxon>Dikarya</taxon>
        <taxon>Basidiomycota</taxon>
        <taxon>Agaricomycotina</taxon>
        <taxon>Agaricomycetes</taxon>
        <taxon>Agaricomycetidae</taxon>
        <taxon>Agaricales</taxon>
        <taxon>Marasmiineae</taxon>
        <taxon>Mycenaceae</taxon>
        <taxon>Roridomyces</taxon>
    </lineage>
</organism>
<dbReference type="InterPro" id="IPR002401">
    <property type="entry name" value="Cyt_P450_E_grp-I"/>
</dbReference>
<gene>
    <name evidence="10" type="ORF">FB45DRAFT_841338</name>
</gene>
<dbReference type="AlphaFoldDB" id="A0AAD7FEZ1"/>
<evidence type="ECO:0000256" key="2">
    <source>
        <dbReference type="ARBA" id="ARBA00005179"/>
    </source>
</evidence>
<evidence type="ECO:0000313" key="10">
    <source>
        <dbReference type="EMBL" id="KAJ7616483.1"/>
    </source>
</evidence>
<dbReference type="InterPro" id="IPR001128">
    <property type="entry name" value="Cyt_P450"/>
</dbReference>
<comment type="caution">
    <text evidence="10">The sequence shown here is derived from an EMBL/GenBank/DDBJ whole genome shotgun (WGS) entry which is preliminary data.</text>
</comment>
<evidence type="ECO:0000256" key="3">
    <source>
        <dbReference type="ARBA" id="ARBA00010617"/>
    </source>
</evidence>
<dbReference type="GO" id="GO:0004497">
    <property type="term" value="F:monooxygenase activity"/>
    <property type="evidence" value="ECO:0007669"/>
    <property type="project" value="UniProtKB-KW"/>
</dbReference>
<dbReference type="GO" id="GO:0016705">
    <property type="term" value="F:oxidoreductase activity, acting on paired donors, with incorporation or reduction of molecular oxygen"/>
    <property type="evidence" value="ECO:0007669"/>
    <property type="project" value="InterPro"/>
</dbReference>
<dbReference type="InterPro" id="IPR050364">
    <property type="entry name" value="Cytochrome_P450_fung"/>
</dbReference>
<keyword evidence="8" id="KW-0503">Monooxygenase</keyword>
<dbReference type="Pfam" id="PF00067">
    <property type="entry name" value="p450"/>
    <property type="match status" value="1"/>
</dbReference>
<dbReference type="Gene3D" id="1.10.630.10">
    <property type="entry name" value="Cytochrome P450"/>
    <property type="match status" value="1"/>
</dbReference>
<keyword evidence="4 9" id="KW-0349">Heme</keyword>
<keyword evidence="5 9" id="KW-0479">Metal-binding</keyword>
<evidence type="ECO:0000256" key="1">
    <source>
        <dbReference type="ARBA" id="ARBA00001971"/>
    </source>
</evidence>
<feature type="binding site" description="axial binding residue" evidence="9">
    <location>
        <position position="443"/>
    </location>
    <ligand>
        <name>heme</name>
        <dbReference type="ChEBI" id="CHEBI:30413"/>
    </ligand>
    <ligandPart>
        <name>Fe</name>
        <dbReference type="ChEBI" id="CHEBI:18248"/>
    </ligandPart>
</feature>
<evidence type="ECO:0000313" key="11">
    <source>
        <dbReference type="Proteomes" id="UP001221142"/>
    </source>
</evidence>
<evidence type="ECO:0000256" key="7">
    <source>
        <dbReference type="ARBA" id="ARBA00023004"/>
    </source>
</evidence>
<evidence type="ECO:0000256" key="5">
    <source>
        <dbReference type="ARBA" id="ARBA00022723"/>
    </source>
</evidence>
<protein>
    <submittedName>
        <fullName evidence="10">Cytochrome P450</fullName>
    </submittedName>
</protein>
<evidence type="ECO:0000256" key="9">
    <source>
        <dbReference type="PIRSR" id="PIRSR602401-1"/>
    </source>
</evidence>
<dbReference type="Proteomes" id="UP001221142">
    <property type="component" value="Unassembled WGS sequence"/>
</dbReference>
<dbReference type="GO" id="GO:0005506">
    <property type="term" value="F:iron ion binding"/>
    <property type="evidence" value="ECO:0007669"/>
    <property type="project" value="InterPro"/>
</dbReference>
<dbReference type="PRINTS" id="PR00385">
    <property type="entry name" value="P450"/>
</dbReference>
<proteinExistence type="inferred from homology"/>
<dbReference type="GO" id="GO:0020037">
    <property type="term" value="F:heme binding"/>
    <property type="evidence" value="ECO:0007669"/>
    <property type="project" value="InterPro"/>
</dbReference>
<dbReference type="SUPFAM" id="SSF48264">
    <property type="entry name" value="Cytochrome P450"/>
    <property type="match status" value="1"/>
</dbReference>
<keyword evidence="7 9" id="KW-0408">Iron</keyword>
<name>A0AAD7FEZ1_9AGAR</name>
<keyword evidence="6" id="KW-0560">Oxidoreductase</keyword>
<accession>A0AAD7FEZ1</accession>
<dbReference type="PANTHER" id="PTHR46300">
    <property type="entry name" value="P450, PUTATIVE (EUROFUNG)-RELATED-RELATED"/>
    <property type="match status" value="1"/>
</dbReference>
<evidence type="ECO:0000256" key="6">
    <source>
        <dbReference type="ARBA" id="ARBA00023002"/>
    </source>
</evidence>
<dbReference type="InterPro" id="IPR036396">
    <property type="entry name" value="Cyt_P450_sf"/>
</dbReference>
<keyword evidence="11" id="KW-1185">Reference proteome</keyword>
<dbReference type="PANTHER" id="PTHR46300:SF7">
    <property type="entry name" value="P450, PUTATIVE (EUROFUNG)-RELATED"/>
    <property type="match status" value="1"/>
</dbReference>
<comment type="similarity">
    <text evidence="3">Belongs to the cytochrome P450 family.</text>
</comment>